<comment type="caution">
    <text evidence="1">The sequence shown here is derived from an EMBL/GenBank/DDBJ whole genome shotgun (WGS) entry which is preliminary data.</text>
</comment>
<name>A0A645C4I8_9ZZZZ</name>
<gene>
    <name evidence="1" type="ORF">SDC9_119441</name>
</gene>
<evidence type="ECO:0000313" key="1">
    <source>
        <dbReference type="EMBL" id="MPM72465.1"/>
    </source>
</evidence>
<dbReference type="AlphaFoldDB" id="A0A645C4I8"/>
<accession>A0A645C4I8</accession>
<organism evidence="1">
    <name type="scientific">bioreactor metagenome</name>
    <dbReference type="NCBI Taxonomy" id="1076179"/>
    <lineage>
        <taxon>unclassified sequences</taxon>
        <taxon>metagenomes</taxon>
        <taxon>ecological metagenomes</taxon>
    </lineage>
</organism>
<proteinExistence type="predicted"/>
<reference evidence="1" key="1">
    <citation type="submission" date="2019-08" db="EMBL/GenBank/DDBJ databases">
        <authorList>
            <person name="Kucharzyk K."/>
            <person name="Murdoch R.W."/>
            <person name="Higgins S."/>
            <person name="Loffler F."/>
        </authorList>
    </citation>
    <scope>NUCLEOTIDE SEQUENCE</scope>
</reference>
<protein>
    <submittedName>
        <fullName evidence="1">Uncharacterized protein</fullName>
    </submittedName>
</protein>
<dbReference type="EMBL" id="VSSQ01024762">
    <property type="protein sequence ID" value="MPM72465.1"/>
    <property type="molecule type" value="Genomic_DNA"/>
</dbReference>
<sequence>MISVCGTSIDLRAFLIIAAGEQQGNSRRKLAFSHLLRYFHIGGIELAVAIGFEGSKNITDNLFLPIDKLEGLSGPGAFGMAESFNKSYGIVGGGFVVNGIRGFKPCRFVFF</sequence>